<dbReference type="GeneID" id="28865864"/>
<dbReference type="RefSeq" id="XP_018159607.1">
    <property type="nucleotide sequence ID" value="XM_018301757.1"/>
</dbReference>
<sequence>MPQHSTCVEAKDPTSSPDFLFVQPILLWVPLFLNRSGLLGNIHHSPLVTVVDPMENISHDSAGLRSDIA</sequence>
<organism evidence="1 3">
    <name type="scientific">Colletotrichum higginsianum (strain IMI 349063)</name>
    <name type="common">Crucifer anthracnose fungus</name>
    <dbReference type="NCBI Taxonomy" id="759273"/>
    <lineage>
        <taxon>Eukaryota</taxon>
        <taxon>Fungi</taxon>
        <taxon>Dikarya</taxon>
        <taxon>Ascomycota</taxon>
        <taxon>Pezizomycotina</taxon>
        <taxon>Sordariomycetes</taxon>
        <taxon>Hypocreomycetidae</taxon>
        <taxon>Glomerellales</taxon>
        <taxon>Glomerellaceae</taxon>
        <taxon>Colletotrichum</taxon>
        <taxon>Colletotrichum destructivum species complex</taxon>
    </lineage>
</organism>
<evidence type="ECO:0000313" key="4">
    <source>
        <dbReference type="Proteomes" id="UP000092177"/>
    </source>
</evidence>
<accession>H1W0H4</accession>
<dbReference type="AlphaFoldDB" id="H1W0H4"/>
<keyword evidence="4" id="KW-1185">Reference proteome</keyword>
<reference evidence="2" key="3">
    <citation type="submission" date="2016-02" db="EMBL/GenBank/DDBJ databases">
        <title>Resequencing and annotation of the Colletotrichum higginsianum genome.</title>
        <authorList>
            <person name="O'Connell R."/>
            <person name="Zambounis A."/>
            <person name="Thon M."/>
            <person name="Dallery J.-F."/>
        </authorList>
    </citation>
    <scope>NUCLEOTIDE SEQUENCE [LARGE SCALE GENOMIC DNA]</scope>
    <source>
        <strain evidence="2">IMI 349063</strain>
    </source>
</reference>
<dbReference type="VEuPathDB" id="FungiDB:CH63R_06782"/>
<dbReference type="Proteomes" id="UP000092177">
    <property type="component" value="Chromosome 4"/>
</dbReference>
<reference evidence="4" key="4">
    <citation type="journal article" date="2017" name="BMC Genomics">
        <title>Gapless genome assembly of Colletotrichum higginsianum reveals chromosome structure and association of transposable elements with secondary metabolite gene clusters.</title>
        <authorList>
            <person name="Dallery J.-F."/>
            <person name="Lapalu N."/>
            <person name="Zampounis A."/>
            <person name="Pigne S."/>
            <person name="Luyten I."/>
            <person name="Amselem J."/>
            <person name="Wittenberg A.H.J."/>
            <person name="Zhou S."/>
            <person name="de Queiroz M.V."/>
            <person name="Robin G.P."/>
            <person name="Auger A."/>
            <person name="Hainaut M."/>
            <person name="Henrissat B."/>
            <person name="Kim K.-T."/>
            <person name="Lee Y.-H."/>
            <person name="Lespinet O."/>
            <person name="Schwartz D.C."/>
            <person name="Thon M.R."/>
            <person name="O'Connell R.J."/>
        </authorList>
    </citation>
    <scope>NUCLEOTIDE SEQUENCE [LARGE SCALE GENOMIC DNA]</scope>
    <source>
        <strain evidence="4">IMI 349063</strain>
    </source>
</reference>
<reference evidence="1" key="1">
    <citation type="submission" date="2011-12" db="EMBL/GenBank/DDBJ databases">
        <title>The genome sequence of Colletotrichum higginsianum IMI 34906.</title>
        <authorList>
            <person name="Ma L.-J."/>
            <person name="O'Connell R."/>
            <person name="van Themaat E.V.L."/>
            <person name="Stueber K."/>
            <person name="Young S.K."/>
            <person name="Zeng Q."/>
            <person name="Gargeya S."/>
            <person name="Fitzgerald M."/>
            <person name="Haas B."/>
            <person name="Abouelleil A."/>
            <person name="Alvarado L."/>
            <person name="Arachchi H.M."/>
            <person name="Berlin A."/>
            <person name="Chapman S.B."/>
            <person name="Gearin G."/>
            <person name="Goldberg J."/>
            <person name="Griggs A."/>
            <person name="Gujja S."/>
            <person name="Hansen M."/>
            <person name="Heiman D."/>
            <person name="Howarth C."/>
            <person name="Larimer J."/>
            <person name="Lui A."/>
            <person name="MacDonald P.J.P."/>
            <person name="McCowen C."/>
            <person name="Montmayeur A."/>
            <person name="Murphy C."/>
            <person name="Neiman D."/>
            <person name="Pearson M."/>
            <person name="Priest M."/>
            <person name="Roberts A."/>
            <person name="Saif S."/>
            <person name="Shea T."/>
            <person name="Sisk P."/>
            <person name="Stolte C."/>
            <person name="Sykes S."/>
            <person name="Wortman J."/>
            <person name="Nusbaum C."/>
            <person name="Birren B."/>
        </authorList>
    </citation>
    <scope>NUCLEOTIDE SEQUENCE</scope>
    <source>
        <strain evidence="1">IMI 349063</strain>
    </source>
</reference>
<dbReference type="Proteomes" id="UP000007174">
    <property type="component" value="Unassembled WGS sequence"/>
</dbReference>
<gene>
    <name evidence="1" type="ORF">CH063_03751</name>
    <name evidence="2" type="ORF">CH63R_06782</name>
</gene>
<evidence type="ECO:0000313" key="3">
    <source>
        <dbReference type="Proteomes" id="UP000007174"/>
    </source>
</evidence>
<name>H1W0H4_COLHI</name>
<dbReference type="HOGENOM" id="CLU_2775811_0_0_1"/>
<protein>
    <submittedName>
        <fullName evidence="1">Uncharacterized protein</fullName>
    </submittedName>
</protein>
<reference evidence="3" key="2">
    <citation type="journal article" date="2012" name="Nat. Genet.">
        <title>Lifestyle transitions in plant pathogenic Colletotrichum fungi deciphered by genome and transcriptome analyses.</title>
        <authorList>
            <person name="O'Connell R.J."/>
            <person name="Thon M.R."/>
            <person name="Hacquard S."/>
            <person name="Amyotte S.G."/>
            <person name="Kleemann J."/>
            <person name="Torres M.F."/>
            <person name="Damm U."/>
            <person name="Buiate E.A."/>
            <person name="Epstein L."/>
            <person name="Alkan N."/>
            <person name="Altmueller J."/>
            <person name="Alvarado-Balderrama L."/>
            <person name="Bauser C.A."/>
            <person name="Becker C."/>
            <person name="Birren B.W."/>
            <person name="Chen Z."/>
            <person name="Choi J."/>
            <person name="Crouch J.A."/>
            <person name="Duvick J.P."/>
            <person name="Farman M.A."/>
            <person name="Gan P."/>
            <person name="Heiman D."/>
            <person name="Henrissat B."/>
            <person name="Howard R.J."/>
            <person name="Kabbage M."/>
            <person name="Koch C."/>
            <person name="Kracher B."/>
            <person name="Kubo Y."/>
            <person name="Law A.D."/>
            <person name="Lebrun M.-H."/>
            <person name="Lee Y.-H."/>
            <person name="Miyara I."/>
            <person name="Moore N."/>
            <person name="Neumann U."/>
            <person name="Nordstroem K."/>
            <person name="Panaccione D.G."/>
            <person name="Panstruga R."/>
            <person name="Place M."/>
            <person name="Proctor R.H."/>
            <person name="Prusky D."/>
            <person name="Rech G."/>
            <person name="Reinhardt R."/>
            <person name="Rollins J.A."/>
            <person name="Rounsley S."/>
            <person name="Schardl C.L."/>
            <person name="Schwartz D.C."/>
            <person name="Shenoy N."/>
            <person name="Shirasu K."/>
            <person name="Sikhakolli U.R."/>
            <person name="Stueber K."/>
            <person name="Sukno S.A."/>
            <person name="Sweigard J.A."/>
            <person name="Takano Y."/>
            <person name="Takahara H."/>
            <person name="Trail F."/>
            <person name="van der Does H.C."/>
            <person name="Voll L.M."/>
            <person name="Will I."/>
            <person name="Young S."/>
            <person name="Zeng Q."/>
            <person name="Zhang J."/>
            <person name="Zhou S."/>
            <person name="Dickman M.B."/>
            <person name="Schulze-Lefert P."/>
            <person name="Ver Loren van Themaat E."/>
            <person name="Ma L.-J."/>
            <person name="Vaillancourt L.J."/>
        </authorList>
    </citation>
    <scope>NUCLEOTIDE SEQUENCE [LARGE SCALE GENOMIC DNA]</scope>
    <source>
        <strain evidence="3">IMI 349063</strain>
    </source>
</reference>
<evidence type="ECO:0000313" key="1">
    <source>
        <dbReference type="EMBL" id="CCF45987.1"/>
    </source>
</evidence>
<dbReference type="EMBL" id="CACQ02008234">
    <property type="protein sequence ID" value="CCF45987.1"/>
    <property type="molecule type" value="Genomic_DNA"/>
</dbReference>
<dbReference type="KEGG" id="chig:CH63R_06782"/>
<dbReference type="EMBL" id="LTAN01000004">
    <property type="protein sequence ID" value="OBR11090.1"/>
    <property type="molecule type" value="Genomic_DNA"/>
</dbReference>
<proteinExistence type="predicted"/>
<evidence type="ECO:0000313" key="2">
    <source>
        <dbReference type="EMBL" id="OBR11090.1"/>
    </source>
</evidence>